<dbReference type="EMBL" id="CACVAX010000031">
    <property type="protein sequence ID" value="CAA6810647.1"/>
    <property type="molecule type" value="Genomic_DNA"/>
</dbReference>
<dbReference type="AlphaFoldDB" id="A0A6S6T1T7"/>
<name>A0A6S6T1T7_9BACT</name>
<gene>
    <name evidence="1" type="ORF">HELGO_WM45065</name>
</gene>
<sequence>MKYIYILVAMIFMGCSQKSPEVIGHPDNATKVQVVEVAKVQEFVKQEVKNIRFKNEIIVDEPKVVKNIDADIPTSCAMWSDGCNVCTRLAKGKASCTTGPDCTNRMFSCLQWQ</sequence>
<dbReference type="PROSITE" id="PS51257">
    <property type="entry name" value="PROKAR_LIPOPROTEIN"/>
    <property type="match status" value="1"/>
</dbReference>
<protein>
    <submittedName>
        <fullName evidence="1">Uncharacterized protein</fullName>
    </submittedName>
</protein>
<accession>A0A6S6T1T7</accession>
<evidence type="ECO:0000313" key="1">
    <source>
        <dbReference type="EMBL" id="CAA6810647.1"/>
    </source>
</evidence>
<reference evidence="1" key="1">
    <citation type="submission" date="2020-01" db="EMBL/GenBank/DDBJ databases">
        <authorList>
            <person name="Meier V. D."/>
            <person name="Meier V D."/>
        </authorList>
    </citation>
    <scope>NUCLEOTIDE SEQUENCE</scope>
    <source>
        <strain evidence="1">HLG_WM_MAG_04</strain>
    </source>
</reference>
<proteinExistence type="predicted"/>
<organism evidence="1">
    <name type="scientific">uncultured Sulfurovum sp</name>
    <dbReference type="NCBI Taxonomy" id="269237"/>
    <lineage>
        <taxon>Bacteria</taxon>
        <taxon>Pseudomonadati</taxon>
        <taxon>Campylobacterota</taxon>
        <taxon>Epsilonproteobacteria</taxon>
        <taxon>Campylobacterales</taxon>
        <taxon>Sulfurovaceae</taxon>
        <taxon>Sulfurovum</taxon>
        <taxon>environmental samples</taxon>
    </lineage>
</organism>